<protein>
    <submittedName>
        <fullName evidence="2">Uncharacterized protein</fullName>
    </submittedName>
</protein>
<reference evidence="2" key="1">
    <citation type="submission" date="2020-10" db="EMBL/GenBank/DDBJ databases">
        <title>Genome Sequence of ESBL Producing Zambian Clinical Strains.</title>
        <authorList>
            <person name="Shawa M."/>
            <person name="Furuta Y."/>
            <person name="Simbotwe M."/>
            <person name="Mulenga E."/>
            <person name="Mubanga M."/>
            <person name="Mulenga G."/>
            <person name="Kaile C."/>
            <person name="Zorigt T."/>
            <person name="Hang'ombe B."/>
            <person name="Higashi H."/>
        </authorList>
    </citation>
    <scope>NUCLEOTIDE SEQUENCE</scope>
    <source>
        <strain evidence="2">Zam_UTH_09</strain>
    </source>
</reference>
<evidence type="ECO:0000256" key="1">
    <source>
        <dbReference type="SAM" id="MobiDB-lite"/>
    </source>
</evidence>
<dbReference type="AlphaFoldDB" id="A0A919M2R1"/>
<feature type="region of interest" description="Disordered" evidence="1">
    <location>
        <begin position="80"/>
        <end position="109"/>
    </location>
</feature>
<evidence type="ECO:0000313" key="3">
    <source>
        <dbReference type="Proteomes" id="UP000655094"/>
    </source>
</evidence>
<name>A0A919M2R1_KLEPN</name>
<accession>A0A919M2R1</accession>
<sequence length="109" mass="11762">MAGEQADDVPGALINHHHRRVAELVIHQRGQHPHGNPGGADKNQRREAAERLAGSAGKAAVEGDKPLFLQRFAGVTGKRQHGRQPFCQPHAAGRQAKQGNGFRLYGIHG</sequence>
<gene>
    <name evidence="2" type="ORF">KPZU09_66580</name>
</gene>
<proteinExistence type="predicted"/>
<dbReference type="Proteomes" id="UP000655094">
    <property type="component" value="Unassembled WGS sequence"/>
</dbReference>
<organism evidence="2 3">
    <name type="scientific">Klebsiella pneumoniae</name>
    <dbReference type="NCBI Taxonomy" id="573"/>
    <lineage>
        <taxon>Bacteria</taxon>
        <taxon>Pseudomonadati</taxon>
        <taxon>Pseudomonadota</taxon>
        <taxon>Gammaproteobacteria</taxon>
        <taxon>Enterobacterales</taxon>
        <taxon>Enterobacteriaceae</taxon>
        <taxon>Klebsiella/Raoultella group</taxon>
        <taxon>Klebsiella</taxon>
        <taxon>Klebsiella pneumoniae complex</taxon>
    </lineage>
</organism>
<evidence type="ECO:0000313" key="2">
    <source>
        <dbReference type="EMBL" id="GHK56922.1"/>
    </source>
</evidence>
<dbReference type="EMBL" id="BNFF01000001">
    <property type="protein sequence ID" value="GHK56922.1"/>
    <property type="molecule type" value="Genomic_DNA"/>
</dbReference>
<feature type="region of interest" description="Disordered" evidence="1">
    <location>
        <begin position="27"/>
        <end position="60"/>
    </location>
</feature>
<comment type="caution">
    <text evidence="2">The sequence shown here is derived from an EMBL/GenBank/DDBJ whole genome shotgun (WGS) entry which is preliminary data.</text>
</comment>